<feature type="transmembrane region" description="Helical" evidence="1">
    <location>
        <begin position="92"/>
        <end position="111"/>
    </location>
</feature>
<dbReference type="Proteomes" id="UP000276133">
    <property type="component" value="Unassembled WGS sequence"/>
</dbReference>
<keyword evidence="1" id="KW-0472">Membrane</keyword>
<accession>A0A3M7QVX4</accession>
<keyword evidence="1" id="KW-1133">Transmembrane helix</keyword>
<evidence type="ECO:0000313" key="3">
    <source>
        <dbReference type="Proteomes" id="UP000276133"/>
    </source>
</evidence>
<protein>
    <submittedName>
        <fullName evidence="2">Uncharacterized protein</fullName>
    </submittedName>
</protein>
<gene>
    <name evidence="2" type="ORF">BpHYR1_010891</name>
</gene>
<organism evidence="2 3">
    <name type="scientific">Brachionus plicatilis</name>
    <name type="common">Marine rotifer</name>
    <name type="synonym">Brachionus muelleri</name>
    <dbReference type="NCBI Taxonomy" id="10195"/>
    <lineage>
        <taxon>Eukaryota</taxon>
        <taxon>Metazoa</taxon>
        <taxon>Spiralia</taxon>
        <taxon>Gnathifera</taxon>
        <taxon>Rotifera</taxon>
        <taxon>Eurotatoria</taxon>
        <taxon>Monogononta</taxon>
        <taxon>Pseudotrocha</taxon>
        <taxon>Ploima</taxon>
        <taxon>Brachionidae</taxon>
        <taxon>Brachionus</taxon>
    </lineage>
</organism>
<proteinExistence type="predicted"/>
<dbReference type="EMBL" id="REGN01004929">
    <property type="protein sequence ID" value="RNA15527.1"/>
    <property type="molecule type" value="Genomic_DNA"/>
</dbReference>
<dbReference type="AlphaFoldDB" id="A0A3M7QVX4"/>
<evidence type="ECO:0000313" key="2">
    <source>
        <dbReference type="EMBL" id="RNA15527.1"/>
    </source>
</evidence>
<keyword evidence="3" id="KW-1185">Reference proteome</keyword>
<sequence>MKRPVLSLIEAVLRLDPTSSYPSLTTDFNSKTQGARIAKVSYSGEKTASTKQRLNWTFHPKFCIPRLQNGGGSAGIWGCISYKGTGLRDRQYTFIVAVLCMILAHVNYGIVRSVDLFECLHLVNSKIQYILQCKSLYKKLQNLSESNYYIFLTTTFLFSPQIFKNPVRKKNIKIGNTTLFELPILLNSEQKTKQSEFSQKN</sequence>
<name>A0A3M7QVX4_BRAPC</name>
<dbReference type="OrthoDB" id="4843387at2759"/>
<comment type="caution">
    <text evidence="2">The sequence shown here is derived from an EMBL/GenBank/DDBJ whole genome shotgun (WGS) entry which is preliminary data.</text>
</comment>
<evidence type="ECO:0000256" key="1">
    <source>
        <dbReference type="SAM" id="Phobius"/>
    </source>
</evidence>
<keyword evidence="1" id="KW-0812">Transmembrane</keyword>
<reference evidence="2 3" key="1">
    <citation type="journal article" date="2018" name="Sci. Rep.">
        <title>Genomic signatures of local adaptation to the degree of environmental predictability in rotifers.</title>
        <authorList>
            <person name="Franch-Gras L."/>
            <person name="Hahn C."/>
            <person name="Garcia-Roger E.M."/>
            <person name="Carmona M.J."/>
            <person name="Serra M."/>
            <person name="Gomez A."/>
        </authorList>
    </citation>
    <scope>NUCLEOTIDE SEQUENCE [LARGE SCALE GENOMIC DNA]</scope>
    <source>
        <strain evidence="2">HYR1</strain>
    </source>
</reference>